<evidence type="ECO:0000256" key="1">
    <source>
        <dbReference type="SAM" id="SignalP"/>
    </source>
</evidence>
<sequence>MKALFAAAAALVLAASASANTVSVSNTTHKDPTGFGTAFTDSNVYTFTLTGDTWFSGQLNTAGKLSSVPAVDINAVTLSNLTTGESISWSQVLGVDWTAKRVGLEQWALSPLQLDAGTWSLSISGVSYSNKQGNGYNVAVALPEPGSVALAFAAVAGALVASRRRKSA</sequence>
<evidence type="ECO:0000313" key="3">
    <source>
        <dbReference type="Proteomes" id="UP001606305"/>
    </source>
</evidence>
<organism evidence="2 3">
    <name type="scientific">Pelomonas nitida</name>
    <dbReference type="NCBI Taxonomy" id="3299027"/>
    <lineage>
        <taxon>Bacteria</taxon>
        <taxon>Pseudomonadati</taxon>
        <taxon>Pseudomonadota</taxon>
        <taxon>Betaproteobacteria</taxon>
        <taxon>Burkholderiales</taxon>
        <taxon>Sphaerotilaceae</taxon>
        <taxon>Roseateles</taxon>
    </lineage>
</organism>
<evidence type="ECO:0000313" key="2">
    <source>
        <dbReference type="EMBL" id="MFG6458837.1"/>
    </source>
</evidence>
<name>A0ABW7GAF3_9BURK</name>
<feature type="signal peptide" evidence="1">
    <location>
        <begin position="1"/>
        <end position="19"/>
    </location>
</feature>
<keyword evidence="3" id="KW-1185">Reference proteome</keyword>
<feature type="chain" id="PRO_5046874307" description="PEP-CTERM sorting domain-containing protein" evidence="1">
    <location>
        <begin position="20"/>
        <end position="168"/>
    </location>
</feature>
<keyword evidence="1" id="KW-0732">Signal</keyword>
<evidence type="ECO:0008006" key="4">
    <source>
        <dbReference type="Google" id="ProtNLM"/>
    </source>
</evidence>
<accession>A0ABW7GAF3</accession>
<dbReference type="EMBL" id="JBIGIA010000015">
    <property type="protein sequence ID" value="MFG6458837.1"/>
    <property type="molecule type" value="Genomic_DNA"/>
</dbReference>
<proteinExistence type="predicted"/>
<comment type="caution">
    <text evidence="2">The sequence shown here is derived from an EMBL/GenBank/DDBJ whole genome shotgun (WGS) entry which is preliminary data.</text>
</comment>
<gene>
    <name evidence="2" type="ORF">ACG00X_18530</name>
</gene>
<dbReference type="Proteomes" id="UP001606305">
    <property type="component" value="Unassembled WGS sequence"/>
</dbReference>
<dbReference type="RefSeq" id="WP_394490210.1">
    <property type="nucleotide sequence ID" value="NZ_JBIGIA010000015.1"/>
</dbReference>
<protein>
    <recommendedName>
        <fullName evidence="4">PEP-CTERM sorting domain-containing protein</fullName>
    </recommendedName>
</protein>
<reference evidence="2 3" key="1">
    <citation type="submission" date="2024-09" db="EMBL/GenBank/DDBJ databases">
        <title>Novel species of the genus Pelomonas and Roseateles isolated from streams.</title>
        <authorList>
            <person name="Lu H."/>
        </authorList>
    </citation>
    <scope>NUCLEOTIDE SEQUENCE [LARGE SCALE GENOMIC DNA]</scope>
    <source>
        <strain evidence="2 3">BYS96W</strain>
    </source>
</reference>